<comment type="caution">
    <text evidence="3">The sequence shown here is derived from an EMBL/GenBank/DDBJ whole genome shotgun (WGS) entry which is preliminary data.</text>
</comment>
<evidence type="ECO:0000313" key="3">
    <source>
        <dbReference type="EMBL" id="MBJ7538388.1"/>
    </source>
</evidence>
<name>A0A934N2Z0_9GAMM</name>
<proteinExistence type="predicted"/>
<feature type="compositionally biased region" description="Polar residues" evidence="1">
    <location>
        <begin position="43"/>
        <end position="52"/>
    </location>
</feature>
<evidence type="ECO:0000256" key="1">
    <source>
        <dbReference type="SAM" id="MobiDB-lite"/>
    </source>
</evidence>
<feature type="region of interest" description="Disordered" evidence="1">
    <location>
        <begin position="43"/>
        <end position="68"/>
    </location>
</feature>
<organism evidence="3 4">
    <name type="scientific">Marinomonas transparens</name>
    <dbReference type="NCBI Taxonomy" id="2795388"/>
    <lineage>
        <taxon>Bacteria</taxon>
        <taxon>Pseudomonadati</taxon>
        <taxon>Pseudomonadota</taxon>
        <taxon>Gammaproteobacteria</taxon>
        <taxon>Oceanospirillales</taxon>
        <taxon>Oceanospirillaceae</taxon>
        <taxon>Marinomonas</taxon>
    </lineage>
</organism>
<evidence type="ECO:0008006" key="5">
    <source>
        <dbReference type="Google" id="ProtNLM"/>
    </source>
</evidence>
<dbReference type="Proteomes" id="UP000628710">
    <property type="component" value="Unassembled WGS sequence"/>
</dbReference>
<feature type="chain" id="PRO_5037233416" description="Lipoprotein" evidence="2">
    <location>
        <begin position="19"/>
        <end position="68"/>
    </location>
</feature>
<evidence type="ECO:0000313" key="4">
    <source>
        <dbReference type="Proteomes" id="UP000628710"/>
    </source>
</evidence>
<keyword evidence="2" id="KW-0732">Signal</keyword>
<dbReference type="RefSeq" id="WP_199468793.1">
    <property type="nucleotide sequence ID" value="NZ_JAEMNX010000012.1"/>
</dbReference>
<gene>
    <name evidence="3" type="ORF">I8J31_11955</name>
</gene>
<feature type="signal peptide" evidence="2">
    <location>
        <begin position="1"/>
        <end position="18"/>
    </location>
</feature>
<dbReference type="PROSITE" id="PS51257">
    <property type="entry name" value="PROKAR_LIPOPROTEIN"/>
    <property type="match status" value="1"/>
</dbReference>
<protein>
    <recommendedName>
        <fullName evidence="5">Lipoprotein</fullName>
    </recommendedName>
</protein>
<dbReference type="AlphaFoldDB" id="A0A934N2Z0"/>
<sequence length="68" mass="7512">MKFAVVFLLGLISTGCSLFLPPPPMVQESYFVPVIRSDSSSAGYTPTVTPMQQRKEPPAPRIYTPVLR</sequence>
<keyword evidence="4" id="KW-1185">Reference proteome</keyword>
<dbReference type="EMBL" id="JAEMNX010000012">
    <property type="protein sequence ID" value="MBJ7538388.1"/>
    <property type="molecule type" value="Genomic_DNA"/>
</dbReference>
<evidence type="ECO:0000256" key="2">
    <source>
        <dbReference type="SAM" id="SignalP"/>
    </source>
</evidence>
<reference evidence="3" key="1">
    <citation type="submission" date="2020-12" db="EMBL/GenBank/DDBJ databases">
        <title>Marinomonas arctica sp. nov., a psychrotolerant bacterium isolated from the Arctic.</title>
        <authorList>
            <person name="Zhang Y."/>
        </authorList>
    </citation>
    <scope>NUCLEOTIDE SEQUENCE</scope>
    <source>
        <strain evidence="3">C1424</strain>
    </source>
</reference>
<accession>A0A934N2Z0</accession>